<organism evidence="2 3">
    <name type="scientific">Glutinoglossum americanum</name>
    <dbReference type="NCBI Taxonomy" id="1670608"/>
    <lineage>
        <taxon>Eukaryota</taxon>
        <taxon>Fungi</taxon>
        <taxon>Dikarya</taxon>
        <taxon>Ascomycota</taxon>
        <taxon>Pezizomycotina</taxon>
        <taxon>Geoglossomycetes</taxon>
        <taxon>Geoglossales</taxon>
        <taxon>Geoglossaceae</taxon>
        <taxon>Glutinoglossum</taxon>
    </lineage>
</organism>
<reference evidence="2" key="1">
    <citation type="submission" date="2021-03" db="EMBL/GenBank/DDBJ databases">
        <title>Comparative genomics and phylogenomic investigation of the class Geoglossomycetes provide insights into ecological specialization and systematics.</title>
        <authorList>
            <person name="Melie T."/>
            <person name="Pirro S."/>
            <person name="Miller A.N."/>
            <person name="Quandt A."/>
        </authorList>
    </citation>
    <scope>NUCLEOTIDE SEQUENCE</scope>
    <source>
        <strain evidence="2">GBOQ0MN5Z8</strain>
    </source>
</reference>
<dbReference type="EMBL" id="JAGHQL010000067">
    <property type="protein sequence ID" value="KAH0541850.1"/>
    <property type="molecule type" value="Genomic_DNA"/>
</dbReference>
<evidence type="ECO:0000313" key="3">
    <source>
        <dbReference type="Proteomes" id="UP000698800"/>
    </source>
</evidence>
<dbReference type="Proteomes" id="UP000698800">
    <property type="component" value="Unassembled WGS sequence"/>
</dbReference>
<sequence length="295" mass="32485">MATADFERGRCRGADPSGGGVSTGGSHRICTSLPVRTSRNWGVAGIFVADKNLLRFEIYEKIAELALRAALLDLFTDVVEFSVKASARNSAARPGRAVTYPISEEFGDILARLRRHTQSVNETGYAIHIRATEEFYEGTEDSMPTLAAALGHRNWIWTGPTFVQWVGPSPSALDRFLCIFGIYGCGKEPIYYIIDRVDECNDSIRESFGHASRLLHGYSNFHVAPLGRSHVLQPQMLRAARGVTARAIEIAFHLNRQDIDTSIGDAIEKSEVSSQLGLRGVISDTLRTKPDGIFL</sequence>
<evidence type="ECO:0000313" key="2">
    <source>
        <dbReference type="EMBL" id="KAH0541850.1"/>
    </source>
</evidence>
<name>A0A9P8I243_9PEZI</name>
<comment type="caution">
    <text evidence="2">The sequence shown here is derived from an EMBL/GenBank/DDBJ whole genome shotgun (WGS) entry which is preliminary data.</text>
</comment>
<protein>
    <submittedName>
        <fullName evidence="2">Uncharacterized protein</fullName>
    </submittedName>
</protein>
<feature type="compositionally biased region" description="Basic and acidic residues" evidence="1">
    <location>
        <begin position="1"/>
        <end position="13"/>
    </location>
</feature>
<feature type="region of interest" description="Disordered" evidence="1">
    <location>
        <begin position="1"/>
        <end position="26"/>
    </location>
</feature>
<dbReference type="AlphaFoldDB" id="A0A9P8I243"/>
<proteinExistence type="predicted"/>
<evidence type="ECO:0000256" key="1">
    <source>
        <dbReference type="SAM" id="MobiDB-lite"/>
    </source>
</evidence>
<gene>
    <name evidence="2" type="ORF">FGG08_003734</name>
</gene>
<keyword evidence="3" id="KW-1185">Reference proteome</keyword>
<accession>A0A9P8I243</accession>